<sequence length="184" mass="19565">MTVAEINQPDRLAPPRVVESLVVDTPSRGVPAGRSRSVRERGGADRGRGRGRGRGAAMLTINQPEVPVPPQADDGRGRGRGRGRAERRPRATGRGGLGRGVDNGRMGSSNIGGIEGDSRGDEFSGRGGGHGKTEGRGSGQIPRPQSPDLLEDWREEDKPNRETEQFYDATVSASLARMACCIGR</sequence>
<protein>
    <submittedName>
        <fullName evidence="2">Uncharacterized protein</fullName>
    </submittedName>
</protein>
<dbReference type="EMBL" id="JARIHO010000151">
    <property type="protein sequence ID" value="KAJ7300819.1"/>
    <property type="molecule type" value="Genomic_DNA"/>
</dbReference>
<dbReference type="AlphaFoldDB" id="A0AAD6YXE6"/>
<keyword evidence="3" id="KW-1185">Reference proteome</keyword>
<gene>
    <name evidence="2" type="ORF">DFH08DRAFT_997623</name>
</gene>
<feature type="region of interest" description="Disordered" evidence="1">
    <location>
        <begin position="1"/>
        <end position="163"/>
    </location>
</feature>
<name>A0AAD6YXE6_9AGAR</name>
<feature type="compositionally biased region" description="Basic and acidic residues" evidence="1">
    <location>
        <begin position="37"/>
        <end position="48"/>
    </location>
</feature>
<accession>A0AAD6YXE6</accession>
<comment type="caution">
    <text evidence="2">The sequence shown here is derived from an EMBL/GenBank/DDBJ whole genome shotgun (WGS) entry which is preliminary data.</text>
</comment>
<evidence type="ECO:0000256" key="1">
    <source>
        <dbReference type="SAM" id="MobiDB-lite"/>
    </source>
</evidence>
<evidence type="ECO:0000313" key="2">
    <source>
        <dbReference type="EMBL" id="KAJ7300819.1"/>
    </source>
</evidence>
<dbReference type="Proteomes" id="UP001218218">
    <property type="component" value="Unassembled WGS sequence"/>
</dbReference>
<reference evidence="2" key="1">
    <citation type="submission" date="2023-03" db="EMBL/GenBank/DDBJ databases">
        <title>Massive genome expansion in bonnet fungi (Mycena s.s.) driven by repeated elements and novel gene families across ecological guilds.</title>
        <authorList>
            <consortium name="Lawrence Berkeley National Laboratory"/>
            <person name="Harder C.B."/>
            <person name="Miyauchi S."/>
            <person name="Viragh M."/>
            <person name="Kuo A."/>
            <person name="Thoen E."/>
            <person name="Andreopoulos B."/>
            <person name="Lu D."/>
            <person name="Skrede I."/>
            <person name="Drula E."/>
            <person name="Henrissat B."/>
            <person name="Morin E."/>
            <person name="Kohler A."/>
            <person name="Barry K."/>
            <person name="LaButti K."/>
            <person name="Morin E."/>
            <person name="Salamov A."/>
            <person name="Lipzen A."/>
            <person name="Mereny Z."/>
            <person name="Hegedus B."/>
            <person name="Baldrian P."/>
            <person name="Stursova M."/>
            <person name="Weitz H."/>
            <person name="Taylor A."/>
            <person name="Grigoriev I.V."/>
            <person name="Nagy L.G."/>
            <person name="Martin F."/>
            <person name="Kauserud H."/>
        </authorList>
    </citation>
    <scope>NUCLEOTIDE SEQUENCE</scope>
    <source>
        <strain evidence="2">CBHHK002</strain>
    </source>
</reference>
<feature type="compositionally biased region" description="Basic and acidic residues" evidence="1">
    <location>
        <begin position="73"/>
        <end position="89"/>
    </location>
</feature>
<evidence type="ECO:0000313" key="3">
    <source>
        <dbReference type="Proteomes" id="UP001218218"/>
    </source>
</evidence>
<organism evidence="2 3">
    <name type="scientific">Mycena albidolilacea</name>
    <dbReference type="NCBI Taxonomy" id="1033008"/>
    <lineage>
        <taxon>Eukaryota</taxon>
        <taxon>Fungi</taxon>
        <taxon>Dikarya</taxon>
        <taxon>Basidiomycota</taxon>
        <taxon>Agaricomycotina</taxon>
        <taxon>Agaricomycetes</taxon>
        <taxon>Agaricomycetidae</taxon>
        <taxon>Agaricales</taxon>
        <taxon>Marasmiineae</taxon>
        <taxon>Mycenaceae</taxon>
        <taxon>Mycena</taxon>
    </lineage>
</organism>
<proteinExistence type="predicted"/>
<feature type="compositionally biased region" description="Basic and acidic residues" evidence="1">
    <location>
        <begin position="151"/>
        <end position="163"/>
    </location>
</feature>